<gene>
    <name evidence="1" type="ORF">VFH_III007240</name>
</gene>
<protein>
    <submittedName>
        <fullName evidence="1">Uncharacterized protein</fullName>
    </submittedName>
</protein>
<dbReference type="AlphaFoldDB" id="A0AAV0ZYK8"/>
<name>A0AAV0ZYK8_VICFA</name>
<organism evidence="1 2">
    <name type="scientific">Vicia faba</name>
    <name type="common">Broad bean</name>
    <name type="synonym">Faba vulgaris</name>
    <dbReference type="NCBI Taxonomy" id="3906"/>
    <lineage>
        <taxon>Eukaryota</taxon>
        <taxon>Viridiplantae</taxon>
        <taxon>Streptophyta</taxon>
        <taxon>Embryophyta</taxon>
        <taxon>Tracheophyta</taxon>
        <taxon>Spermatophyta</taxon>
        <taxon>Magnoliopsida</taxon>
        <taxon>eudicotyledons</taxon>
        <taxon>Gunneridae</taxon>
        <taxon>Pentapetalae</taxon>
        <taxon>rosids</taxon>
        <taxon>fabids</taxon>
        <taxon>Fabales</taxon>
        <taxon>Fabaceae</taxon>
        <taxon>Papilionoideae</taxon>
        <taxon>50 kb inversion clade</taxon>
        <taxon>NPAAA clade</taxon>
        <taxon>Hologalegina</taxon>
        <taxon>IRL clade</taxon>
        <taxon>Fabeae</taxon>
        <taxon>Vicia</taxon>
    </lineage>
</organism>
<accession>A0AAV0ZYK8</accession>
<evidence type="ECO:0000313" key="2">
    <source>
        <dbReference type="Proteomes" id="UP001157006"/>
    </source>
</evidence>
<dbReference type="Proteomes" id="UP001157006">
    <property type="component" value="Chromosome 3"/>
</dbReference>
<reference evidence="1 2" key="1">
    <citation type="submission" date="2023-01" db="EMBL/GenBank/DDBJ databases">
        <authorList>
            <person name="Kreplak J."/>
        </authorList>
    </citation>
    <scope>NUCLEOTIDE SEQUENCE [LARGE SCALE GENOMIC DNA]</scope>
</reference>
<evidence type="ECO:0000313" key="1">
    <source>
        <dbReference type="EMBL" id="CAI8601695.1"/>
    </source>
</evidence>
<keyword evidence="2" id="KW-1185">Reference proteome</keyword>
<sequence>MLFKTSDHKYVLKFTGGTSVGDVNKHVFPLKRGGCSSPFVLWDHESAQLLRVFATQLRATMLEVGICDPVEYPLQLYSLLGLTMIFKIKWNCGKYIYPIIVIVESTYLDFMNSYKCYDYLKSRAILLLIKLMITSFK</sequence>
<proteinExistence type="predicted"/>
<dbReference type="EMBL" id="OX451738">
    <property type="protein sequence ID" value="CAI8601695.1"/>
    <property type="molecule type" value="Genomic_DNA"/>
</dbReference>